<dbReference type="FunFam" id="3.10.580.10:FF:000002">
    <property type="entry name" value="Magnesium/cobalt efflux protein CorC"/>
    <property type="match status" value="1"/>
</dbReference>
<dbReference type="CDD" id="cd04590">
    <property type="entry name" value="CBS_pair_CorC_HlyC_assoc"/>
    <property type="match status" value="1"/>
</dbReference>
<organism evidence="7 8">
    <name type="scientific">Paramagnetospirillum kuznetsovii</name>
    <dbReference type="NCBI Taxonomy" id="2053833"/>
    <lineage>
        <taxon>Bacteria</taxon>
        <taxon>Pseudomonadati</taxon>
        <taxon>Pseudomonadota</taxon>
        <taxon>Alphaproteobacteria</taxon>
        <taxon>Rhodospirillales</taxon>
        <taxon>Magnetospirillaceae</taxon>
        <taxon>Paramagnetospirillum</taxon>
    </lineage>
</organism>
<comment type="similarity">
    <text evidence="1">Belongs to the UPF0053 family. Hemolysin C subfamily.</text>
</comment>
<feature type="domain" description="CBS" evidence="6">
    <location>
        <begin position="153"/>
        <end position="210"/>
    </location>
</feature>
<gene>
    <name evidence="7" type="ORF">CU669_01785</name>
</gene>
<keyword evidence="8" id="KW-1185">Reference proteome</keyword>
<dbReference type="Gene3D" id="3.30.465.10">
    <property type="match status" value="1"/>
</dbReference>
<evidence type="ECO:0000313" key="8">
    <source>
        <dbReference type="Proteomes" id="UP000251075"/>
    </source>
</evidence>
<dbReference type="Pfam" id="PF03471">
    <property type="entry name" value="CorC_HlyC"/>
    <property type="match status" value="1"/>
</dbReference>
<dbReference type="GO" id="GO:0005886">
    <property type="term" value="C:plasma membrane"/>
    <property type="evidence" value="ECO:0007669"/>
    <property type="project" value="TreeGrafter"/>
</dbReference>
<dbReference type="InterPro" id="IPR046342">
    <property type="entry name" value="CBS_dom_sf"/>
</dbReference>
<dbReference type="PANTHER" id="PTHR22777:SF27">
    <property type="entry name" value="MAGNESIUM AND COBALT EFFLUX PROTEIN CORC"/>
    <property type="match status" value="1"/>
</dbReference>
<keyword evidence="3 4" id="KW-0129">CBS domain</keyword>
<dbReference type="InterPro" id="IPR000644">
    <property type="entry name" value="CBS_dom"/>
</dbReference>
<dbReference type="Proteomes" id="UP000251075">
    <property type="component" value="Unassembled WGS sequence"/>
</dbReference>
<dbReference type="OrthoDB" id="9805314at2"/>
<dbReference type="EMBL" id="PGTO01000001">
    <property type="protein sequence ID" value="RAU23840.1"/>
    <property type="molecule type" value="Genomic_DNA"/>
</dbReference>
<name>A0A364P3H9_9PROT</name>
<sequence length="310" mass="34618">MNDPGGSSPPRDSGAGSRKSTNGHDESLIKTVRGWLKSRRRPRGGETVRDALEELIEDRESAEIPIDDHERQLLGNILHLRDVTAADVSIPRADIIAVESRTPLNDLIALFIECGHSRLPVYRRTLDDVIGMVHIKDLLEVLGQGKPFNLPRMVRRVQFVAPSMRVTDLLLEMRLKRAHLALVVDEYGGIDGLVTIEDLVEQIVGEIEDEHDLDEEPDMIDLPDGAIEAHARTPIADFEEKMGDVLTEEEREEVETLGGLVFFVAGRVPSRGELITHSAGLEFEVLDADPRRVKRVRVRRMASPKEDGSE</sequence>
<dbReference type="SMART" id="SM00116">
    <property type="entry name" value="CBS"/>
    <property type="match status" value="2"/>
</dbReference>
<evidence type="ECO:0000259" key="6">
    <source>
        <dbReference type="PROSITE" id="PS51371"/>
    </source>
</evidence>
<feature type="region of interest" description="Disordered" evidence="5">
    <location>
        <begin position="1"/>
        <end position="29"/>
    </location>
</feature>
<reference evidence="7 8" key="1">
    <citation type="submission" date="2017-11" db="EMBL/GenBank/DDBJ databases">
        <title>Draft genome sequence of magnetotactic bacterium Magnetospirillum kuznetsovii LBB-42.</title>
        <authorList>
            <person name="Grouzdev D.S."/>
            <person name="Rysina M.S."/>
            <person name="Baslerov R.V."/>
            <person name="Koziaeva V."/>
        </authorList>
    </citation>
    <scope>NUCLEOTIDE SEQUENCE [LARGE SCALE GENOMIC DNA]</scope>
    <source>
        <strain evidence="7 8">LBB-42</strain>
    </source>
</reference>
<dbReference type="Gene3D" id="3.10.580.10">
    <property type="entry name" value="CBS-domain"/>
    <property type="match status" value="1"/>
</dbReference>
<evidence type="ECO:0000313" key="7">
    <source>
        <dbReference type="EMBL" id="RAU23840.1"/>
    </source>
</evidence>
<dbReference type="InterPro" id="IPR005170">
    <property type="entry name" value="Transptr-assoc_dom"/>
</dbReference>
<evidence type="ECO:0000256" key="1">
    <source>
        <dbReference type="ARBA" id="ARBA00006446"/>
    </source>
</evidence>
<evidence type="ECO:0000256" key="5">
    <source>
        <dbReference type="SAM" id="MobiDB-lite"/>
    </source>
</evidence>
<dbReference type="RefSeq" id="WP_112142070.1">
    <property type="nucleotide sequence ID" value="NZ_PGTO01000001.1"/>
</dbReference>
<evidence type="ECO:0000256" key="4">
    <source>
        <dbReference type="PROSITE-ProRule" id="PRU00703"/>
    </source>
</evidence>
<dbReference type="InterPro" id="IPR016169">
    <property type="entry name" value="FAD-bd_PCMH_sub2"/>
</dbReference>
<proteinExistence type="inferred from homology"/>
<comment type="caution">
    <text evidence="7">The sequence shown here is derived from an EMBL/GenBank/DDBJ whole genome shotgun (WGS) entry which is preliminary data.</text>
</comment>
<feature type="domain" description="CBS" evidence="6">
    <location>
        <begin position="90"/>
        <end position="148"/>
    </location>
</feature>
<dbReference type="InterPro" id="IPR044751">
    <property type="entry name" value="Ion_transp-like_CBS"/>
</dbReference>
<dbReference type="AlphaFoldDB" id="A0A364P3H9"/>
<accession>A0A364P3H9</accession>
<dbReference type="GO" id="GO:0050660">
    <property type="term" value="F:flavin adenine dinucleotide binding"/>
    <property type="evidence" value="ECO:0007669"/>
    <property type="project" value="InterPro"/>
</dbReference>
<dbReference type="SUPFAM" id="SSF56176">
    <property type="entry name" value="FAD-binding/transporter-associated domain-like"/>
    <property type="match status" value="1"/>
</dbReference>
<dbReference type="SUPFAM" id="SSF54631">
    <property type="entry name" value="CBS-domain pair"/>
    <property type="match status" value="1"/>
</dbReference>
<dbReference type="PROSITE" id="PS51371">
    <property type="entry name" value="CBS"/>
    <property type="match status" value="2"/>
</dbReference>
<dbReference type="SMART" id="SM01091">
    <property type="entry name" value="CorC_HlyC"/>
    <property type="match status" value="1"/>
</dbReference>
<dbReference type="Pfam" id="PF00571">
    <property type="entry name" value="CBS"/>
    <property type="match status" value="2"/>
</dbReference>
<keyword evidence="2" id="KW-0677">Repeat</keyword>
<evidence type="ECO:0000256" key="3">
    <source>
        <dbReference type="ARBA" id="ARBA00023122"/>
    </source>
</evidence>
<dbReference type="PANTHER" id="PTHR22777">
    <property type="entry name" value="HEMOLYSIN-RELATED"/>
    <property type="match status" value="1"/>
</dbReference>
<evidence type="ECO:0000256" key="2">
    <source>
        <dbReference type="ARBA" id="ARBA00022737"/>
    </source>
</evidence>
<dbReference type="InterPro" id="IPR036318">
    <property type="entry name" value="FAD-bd_PCMH-like_sf"/>
</dbReference>
<protein>
    <submittedName>
        <fullName evidence="7">Magnesium/cobalt efflux protein</fullName>
    </submittedName>
</protein>